<sequence length="316" mass="35561">MRMSPLPPLNALVAFEAAVRHMSFTRAASELNLSQSAVSRQIVHLEQFLGRSLFVRKPRQLVLTRAGENYARHVRELLEECVHATAEVMKGAGDNELTLACTAGVAQFWMVPGLSRFHRAHPQIKLRLIVRDVISTLSSFEFDIGLYYLKAGAVEGFETTLLMPENVYPVCSPDYLAESRQRHGLLDHQPLTPELLAQETLLVLEDAQSLWIAWPDWFAYHGIRLSSTRTIVFNHYPALVEMAVLGQGIVLGWQHIIDSQIEQGRLVRATTHSASHGGGYYLLTPQERHESRATRLFRQWLDDDIALKASCNAPDA</sequence>
<dbReference type="Gene3D" id="3.40.190.10">
    <property type="entry name" value="Periplasmic binding protein-like II"/>
    <property type="match status" value="2"/>
</dbReference>
<dbReference type="PROSITE" id="PS50931">
    <property type="entry name" value="HTH_LYSR"/>
    <property type="match status" value="1"/>
</dbReference>
<dbReference type="FunFam" id="1.10.10.10:FF:000038">
    <property type="entry name" value="Glycine cleavage system transcriptional activator"/>
    <property type="match status" value="1"/>
</dbReference>
<evidence type="ECO:0000313" key="6">
    <source>
        <dbReference type="Proteomes" id="UP000194457"/>
    </source>
</evidence>
<evidence type="ECO:0000256" key="4">
    <source>
        <dbReference type="ARBA" id="ARBA00023163"/>
    </source>
</evidence>
<keyword evidence="4" id="KW-0804">Transcription</keyword>
<dbReference type="EMBL" id="CP021358">
    <property type="protein sequence ID" value="ART62891.1"/>
    <property type="molecule type" value="Genomic_DNA"/>
</dbReference>
<dbReference type="OrthoDB" id="6787458at2"/>
<dbReference type="GO" id="GO:0003677">
    <property type="term" value="F:DNA binding"/>
    <property type="evidence" value="ECO:0007669"/>
    <property type="project" value="UniProtKB-KW"/>
</dbReference>
<dbReference type="InterPro" id="IPR036390">
    <property type="entry name" value="WH_DNA-bd_sf"/>
</dbReference>
<evidence type="ECO:0000256" key="1">
    <source>
        <dbReference type="ARBA" id="ARBA00009437"/>
    </source>
</evidence>
<dbReference type="SUPFAM" id="SSF46785">
    <property type="entry name" value="Winged helix' DNA-binding domain"/>
    <property type="match status" value="1"/>
</dbReference>
<dbReference type="SUPFAM" id="SSF53850">
    <property type="entry name" value="Periplasmic binding protein-like II"/>
    <property type="match status" value="1"/>
</dbReference>
<keyword evidence="3" id="KW-0238">DNA-binding</keyword>
<protein>
    <submittedName>
        <fullName evidence="5">LysR family transcriptional regulator</fullName>
    </submittedName>
</protein>
<dbReference type="PRINTS" id="PR00039">
    <property type="entry name" value="HTHLYSR"/>
</dbReference>
<reference evidence="5 6" key="1">
    <citation type="submission" date="2017-05" db="EMBL/GenBank/DDBJ databases">
        <authorList>
            <person name="Song R."/>
            <person name="Chenine A.L."/>
            <person name="Ruprecht R.M."/>
        </authorList>
    </citation>
    <scope>NUCLEOTIDE SEQUENCE [LARGE SCALE GENOMIC DNA]</scope>
    <source>
        <strain evidence="5">SW32</strain>
    </source>
</reference>
<dbReference type="InterPro" id="IPR000847">
    <property type="entry name" value="LysR_HTH_N"/>
</dbReference>
<dbReference type="Gene3D" id="1.10.10.10">
    <property type="entry name" value="Winged helix-like DNA-binding domain superfamily/Winged helix DNA-binding domain"/>
    <property type="match status" value="1"/>
</dbReference>
<dbReference type="RefSeq" id="WP_086900108.1">
    <property type="nucleotide sequence ID" value="NZ_CP021358.1"/>
</dbReference>
<dbReference type="InterPro" id="IPR058163">
    <property type="entry name" value="LysR-type_TF_proteobact-type"/>
</dbReference>
<dbReference type="InterPro" id="IPR005119">
    <property type="entry name" value="LysR_subst-bd"/>
</dbReference>
<dbReference type="Proteomes" id="UP000194457">
    <property type="component" value="Chromosome"/>
</dbReference>
<dbReference type="Pfam" id="PF00126">
    <property type="entry name" value="HTH_1"/>
    <property type="match status" value="1"/>
</dbReference>
<dbReference type="GO" id="GO:0003700">
    <property type="term" value="F:DNA-binding transcription factor activity"/>
    <property type="evidence" value="ECO:0007669"/>
    <property type="project" value="InterPro"/>
</dbReference>
<dbReference type="Pfam" id="PF03466">
    <property type="entry name" value="LysR_substrate"/>
    <property type="match status" value="1"/>
</dbReference>
<dbReference type="PANTHER" id="PTHR30537">
    <property type="entry name" value="HTH-TYPE TRANSCRIPTIONAL REGULATOR"/>
    <property type="match status" value="1"/>
</dbReference>
<name>A0A240UN26_9GAMM</name>
<organism evidence="5 6">
    <name type="scientific">Kushneria marisflavi</name>
    <dbReference type="NCBI Taxonomy" id="157779"/>
    <lineage>
        <taxon>Bacteria</taxon>
        <taxon>Pseudomonadati</taxon>
        <taxon>Pseudomonadota</taxon>
        <taxon>Gammaproteobacteria</taxon>
        <taxon>Oceanospirillales</taxon>
        <taxon>Halomonadaceae</taxon>
        <taxon>Kushneria</taxon>
    </lineage>
</organism>
<evidence type="ECO:0000256" key="3">
    <source>
        <dbReference type="ARBA" id="ARBA00023125"/>
    </source>
</evidence>
<comment type="similarity">
    <text evidence="1">Belongs to the LysR transcriptional regulatory family.</text>
</comment>
<dbReference type="AlphaFoldDB" id="A0A240UN26"/>
<evidence type="ECO:0000256" key="2">
    <source>
        <dbReference type="ARBA" id="ARBA00023015"/>
    </source>
</evidence>
<proteinExistence type="inferred from homology"/>
<dbReference type="CDD" id="cd08432">
    <property type="entry name" value="PBP2_GcdR_TrpI_HvrB_AmpR_like"/>
    <property type="match status" value="1"/>
</dbReference>
<keyword evidence="2" id="KW-0805">Transcription regulation</keyword>
<keyword evidence="6" id="KW-1185">Reference proteome</keyword>
<dbReference type="PANTHER" id="PTHR30537:SF5">
    <property type="entry name" value="HTH-TYPE TRANSCRIPTIONAL ACTIVATOR TTDR-RELATED"/>
    <property type="match status" value="1"/>
</dbReference>
<accession>A0A240UN26</accession>
<gene>
    <name evidence="5" type="ORF">B9H00_07360</name>
</gene>
<dbReference type="InterPro" id="IPR036388">
    <property type="entry name" value="WH-like_DNA-bd_sf"/>
</dbReference>
<evidence type="ECO:0000313" key="5">
    <source>
        <dbReference type="EMBL" id="ART62891.1"/>
    </source>
</evidence>
<dbReference type="KEGG" id="kma:B9H00_07360"/>